<sequence>MPNPTDHGRDYLVAPRFLANPTYTGDAALVPLLDAGWTLSHDELGNTYVTAPDFTVRVGYLPEGNRGDLWMIAAHDDVFAPATWQMLVDLAAPPEIVAELTTALAAAHSASPASVVHGPTGGFGLTGRLLDEHGWQQKAKPPLAAFQSPDRLITLHRRLGHLGHNDEMTGDRERWTFVVGPPGHQWYATATSDFPDRFLDTLTTSITNPAPVQRYLRRSELARLPAQATATPVAPSPLEVARMKAATSRSLSVPRTAPAPRAGGSVLAYTTATRPVALPKPAPSGRAR</sequence>
<dbReference type="RefSeq" id="WP_051777362.1">
    <property type="nucleotide sequence ID" value="NZ_BSRX01000046.1"/>
</dbReference>
<feature type="domain" description="DUF317" evidence="2">
    <location>
        <begin position="51"/>
        <end position="106"/>
    </location>
</feature>
<protein>
    <recommendedName>
        <fullName evidence="2">DUF317 domain-containing protein</fullName>
    </recommendedName>
</protein>
<feature type="region of interest" description="Disordered" evidence="1">
    <location>
        <begin position="247"/>
        <end position="268"/>
    </location>
</feature>
<feature type="domain" description="DUF317" evidence="2">
    <location>
        <begin position="148"/>
        <end position="212"/>
    </location>
</feature>
<dbReference type="InterPro" id="IPR005523">
    <property type="entry name" value="DUF317_SPDY"/>
</dbReference>
<evidence type="ECO:0000313" key="4">
    <source>
        <dbReference type="Proteomes" id="UP001165143"/>
    </source>
</evidence>
<evidence type="ECO:0000256" key="1">
    <source>
        <dbReference type="SAM" id="MobiDB-lite"/>
    </source>
</evidence>
<organism evidence="3 4">
    <name type="scientific">Kitasatospora phosalacinea</name>
    <dbReference type="NCBI Taxonomy" id="2065"/>
    <lineage>
        <taxon>Bacteria</taxon>
        <taxon>Bacillati</taxon>
        <taxon>Actinomycetota</taxon>
        <taxon>Actinomycetes</taxon>
        <taxon>Kitasatosporales</taxon>
        <taxon>Streptomycetaceae</taxon>
        <taxon>Kitasatospora</taxon>
    </lineage>
</organism>
<reference evidence="3" key="1">
    <citation type="submission" date="2023-02" db="EMBL/GenBank/DDBJ databases">
        <title>Kitasatospora phosalacinea NBRC 14362.</title>
        <authorList>
            <person name="Ichikawa N."/>
            <person name="Sato H."/>
            <person name="Tonouchi N."/>
        </authorList>
    </citation>
    <scope>NUCLEOTIDE SEQUENCE</scope>
    <source>
        <strain evidence="3">NBRC 14362</strain>
    </source>
</reference>
<gene>
    <name evidence="3" type="ORF">Kpho01_60290</name>
</gene>
<dbReference type="AlphaFoldDB" id="A0A9W6URY9"/>
<dbReference type="OrthoDB" id="3865735at2"/>
<comment type="caution">
    <text evidence="3">The sequence shown here is derived from an EMBL/GenBank/DDBJ whole genome shotgun (WGS) entry which is preliminary data.</text>
</comment>
<name>A0A9W6URY9_9ACTN</name>
<evidence type="ECO:0000259" key="2">
    <source>
        <dbReference type="Pfam" id="PF03771"/>
    </source>
</evidence>
<dbReference type="EMBL" id="BSRX01000046">
    <property type="protein sequence ID" value="GLW58018.1"/>
    <property type="molecule type" value="Genomic_DNA"/>
</dbReference>
<proteinExistence type="predicted"/>
<evidence type="ECO:0000313" key="3">
    <source>
        <dbReference type="EMBL" id="GLW58018.1"/>
    </source>
</evidence>
<dbReference type="Proteomes" id="UP001165143">
    <property type="component" value="Unassembled WGS sequence"/>
</dbReference>
<dbReference type="Pfam" id="PF03771">
    <property type="entry name" value="SPDY"/>
    <property type="match status" value="2"/>
</dbReference>
<accession>A0A9W6URY9</accession>